<dbReference type="InterPro" id="IPR000938">
    <property type="entry name" value="CAP-Gly_domain"/>
</dbReference>
<dbReference type="SMART" id="SM00229">
    <property type="entry name" value="RasGEFN"/>
    <property type="match status" value="1"/>
</dbReference>
<dbReference type="InterPro" id="IPR008937">
    <property type="entry name" value="Ras-like_GEF"/>
</dbReference>
<name>A0A9Q0LGD8_ANAIG</name>
<dbReference type="InterPro" id="IPR000651">
    <property type="entry name" value="Ras-like_Gua-exchang_fac_N"/>
</dbReference>
<comment type="caution">
    <text evidence="8">The sequence shown here is derived from an EMBL/GenBank/DDBJ whole genome shotgun (WGS) entry which is preliminary data.</text>
</comment>
<feature type="domain" description="CAP-Gly" evidence="7">
    <location>
        <begin position="22"/>
        <end position="64"/>
    </location>
</feature>
<accession>A0A9Q0LGD8</accession>
<dbReference type="Proteomes" id="UP001149090">
    <property type="component" value="Unassembled WGS sequence"/>
</dbReference>
<dbReference type="InterPro" id="IPR001895">
    <property type="entry name" value="RASGEF_cat_dom"/>
</dbReference>
<dbReference type="CDD" id="cd00155">
    <property type="entry name" value="RasGEF"/>
    <property type="match status" value="1"/>
</dbReference>
<evidence type="ECO:0000256" key="2">
    <source>
        <dbReference type="PROSITE-ProRule" id="PRU00168"/>
    </source>
</evidence>
<feature type="coiled-coil region" evidence="3">
    <location>
        <begin position="133"/>
        <end position="221"/>
    </location>
</feature>
<feature type="domain" description="N-terminal Ras-GEF" evidence="6">
    <location>
        <begin position="503"/>
        <end position="629"/>
    </location>
</feature>
<dbReference type="OrthoDB" id="2130750at2759"/>
<feature type="domain" description="Ras-GEF" evidence="5">
    <location>
        <begin position="667"/>
        <end position="898"/>
    </location>
</feature>
<dbReference type="SUPFAM" id="SSF74924">
    <property type="entry name" value="Cap-Gly domain"/>
    <property type="match status" value="1"/>
</dbReference>
<dbReference type="SMART" id="SM00147">
    <property type="entry name" value="RasGEF"/>
    <property type="match status" value="1"/>
</dbReference>
<dbReference type="SMART" id="SM01052">
    <property type="entry name" value="CAP_GLY"/>
    <property type="match status" value="1"/>
</dbReference>
<dbReference type="PANTHER" id="PTHR23113:SF366">
    <property type="entry name" value="RAS GUANINE NUCLEOTIDE EXCHANGE FACTOR R"/>
    <property type="match status" value="1"/>
</dbReference>
<evidence type="ECO:0000256" key="3">
    <source>
        <dbReference type="SAM" id="Coils"/>
    </source>
</evidence>
<dbReference type="PANTHER" id="PTHR23113">
    <property type="entry name" value="GUANINE NUCLEOTIDE EXCHANGE FACTOR"/>
    <property type="match status" value="1"/>
</dbReference>
<reference evidence="8" key="1">
    <citation type="submission" date="2022-10" db="EMBL/GenBank/DDBJ databases">
        <title>Novel sulphate-reducing endosymbionts in the free-living metamonad Anaeramoeba.</title>
        <authorList>
            <person name="Jerlstrom-Hultqvist J."/>
            <person name="Cepicka I."/>
            <person name="Gallot-Lavallee L."/>
            <person name="Salas-Leiva D."/>
            <person name="Curtis B.A."/>
            <person name="Zahonova K."/>
            <person name="Pipaliya S."/>
            <person name="Dacks J."/>
            <person name="Roger A.J."/>
        </authorList>
    </citation>
    <scope>NUCLEOTIDE SEQUENCE</scope>
    <source>
        <strain evidence="8">BMAN</strain>
    </source>
</reference>
<evidence type="ECO:0000259" key="5">
    <source>
        <dbReference type="PROSITE" id="PS50009"/>
    </source>
</evidence>
<dbReference type="GO" id="GO:0005886">
    <property type="term" value="C:plasma membrane"/>
    <property type="evidence" value="ECO:0007669"/>
    <property type="project" value="TreeGrafter"/>
</dbReference>
<dbReference type="EMBL" id="JAPDFW010000092">
    <property type="protein sequence ID" value="KAJ5070745.1"/>
    <property type="molecule type" value="Genomic_DNA"/>
</dbReference>
<evidence type="ECO:0000313" key="9">
    <source>
        <dbReference type="Proteomes" id="UP001149090"/>
    </source>
</evidence>
<dbReference type="SUPFAM" id="SSF48366">
    <property type="entry name" value="Ras GEF"/>
    <property type="match status" value="1"/>
</dbReference>
<dbReference type="InterPro" id="IPR023578">
    <property type="entry name" value="Ras_GEF_dom_sf"/>
</dbReference>
<organism evidence="8 9">
    <name type="scientific">Anaeramoeba ignava</name>
    <name type="common">Anaerobic marine amoeba</name>
    <dbReference type="NCBI Taxonomy" id="1746090"/>
    <lineage>
        <taxon>Eukaryota</taxon>
        <taxon>Metamonada</taxon>
        <taxon>Anaeramoebidae</taxon>
        <taxon>Anaeramoeba</taxon>
    </lineage>
</organism>
<evidence type="ECO:0000256" key="1">
    <source>
        <dbReference type="ARBA" id="ARBA00022658"/>
    </source>
</evidence>
<gene>
    <name evidence="8" type="ORF">M0811_01726</name>
</gene>
<dbReference type="Gene3D" id="1.10.840.10">
    <property type="entry name" value="Ras guanine-nucleotide exchange factors catalytic domain"/>
    <property type="match status" value="1"/>
</dbReference>
<dbReference type="Gene3D" id="2.30.30.190">
    <property type="entry name" value="CAP Gly-rich-like domain"/>
    <property type="match status" value="1"/>
</dbReference>
<dbReference type="PROSITE" id="PS50245">
    <property type="entry name" value="CAP_GLY_2"/>
    <property type="match status" value="1"/>
</dbReference>
<evidence type="ECO:0000256" key="4">
    <source>
        <dbReference type="SAM" id="MobiDB-lite"/>
    </source>
</evidence>
<dbReference type="PROSITE" id="PS50009">
    <property type="entry name" value="RASGEF_CAT"/>
    <property type="match status" value="1"/>
</dbReference>
<evidence type="ECO:0000259" key="7">
    <source>
        <dbReference type="PROSITE" id="PS50245"/>
    </source>
</evidence>
<dbReference type="CDD" id="cd06224">
    <property type="entry name" value="REM"/>
    <property type="match status" value="1"/>
</dbReference>
<dbReference type="InterPro" id="IPR036964">
    <property type="entry name" value="RASGEF_cat_dom_sf"/>
</dbReference>
<proteinExistence type="predicted"/>
<dbReference type="InterPro" id="IPR036859">
    <property type="entry name" value="CAP-Gly_dom_sf"/>
</dbReference>
<keyword evidence="3" id="KW-0175">Coiled coil</keyword>
<keyword evidence="9" id="KW-1185">Reference proteome</keyword>
<dbReference type="PROSITE" id="PS50212">
    <property type="entry name" value="RASGEF_NTER"/>
    <property type="match status" value="1"/>
</dbReference>
<dbReference type="Pfam" id="PF01302">
    <property type="entry name" value="CAP_GLY"/>
    <property type="match status" value="1"/>
</dbReference>
<dbReference type="Gene3D" id="1.20.870.10">
    <property type="entry name" value="Son of sevenless (SoS) protein Chain: S domain 1"/>
    <property type="match status" value="1"/>
</dbReference>
<dbReference type="Pfam" id="PF00617">
    <property type="entry name" value="RasGEF"/>
    <property type="match status" value="1"/>
</dbReference>
<dbReference type="Pfam" id="PF00618">
    <property type="entry name" value="RasGEF_N"/>
    <property type="match status" value="1"/>
</dbReference>
<evidence type="ECO:0000259" key="6">
    <source>
        <dbReference type="PROSITE" id="PS50212"/>
    </source>
</evidence>
<feature type="region of interest" description="Disordered" evidence="4">
    <location>
        <begin position="267"/>
        <end position="292"/>
    </location>
</feature>
<protein>
    <submittedName>
        <fullName evidence="8">Ras guanine nucleotide exchange factor i-related</fullName>
    </submittedName>
</protein>
<dbReference type="AlphaFoldDB" id="A0A9Q0LGD8"/>
<evidence type="ECO:0000313" key="8">
    <source>
        <dbReference type="EMBL" id="KAJ5070745.1"/>
    </source>
</evidence>
<dbReference type="GO" id="GO:0005085">
    <property type="term" value="F:guanyl-nucleotide exchange factor activity"/>
    <property type="evidence" value="ECO:0007669"/>
    <property type="project" value="UniProtKB-KW"/>
</dbReference>
<sequence>MELEIGSKYKFHQQFCTVRYKGETQFAPGNWIGIELAEPNGKSNGTIDGVKYFDCKPNHGLFVKESQIKPLHSDEDYRFFYSQLIDTNDSFIRNSIHTHSLLAEKISNEKDFKEKKIETLSSYLQDPTSIDQLENANQDIQSLNQDIEIFKKSLEKKSQSTLKSQELVDKLSKELDERNNRVQVQSDNELRNQIETLKQELEKEQKKRSELQKQNQQLQKDIISVHGQILKENDSLKSSLQRRDRKIRRVERSRMKILRGYSHFEVTDQTTQKSEKDKEEEEEDKEREKLKESKKNLKKKLKTLKQILEMEQSKNEQKVELGEILGVEDQKNHSLWVAKVLKKHTKILEYRERMRKKSGKVTFGRLKESSKTEVQEVLSKDVVDSLIIQYFNFYGRNEVANFISEETGVDLQFEFAQNETKIVELLKLGIIDMEHLWDERINENARFGEISDVEFNQDREKLGFELTFDDDVSIWDEPPDNNDNIRYNKELVEKLGGDPSKNFLNTISAANLNKLIEKLTYEKNADTQFIKAFLITFQNMITPERLLFKLIQRFRVPKPKEDEKLQEWNTKRAAIQAKVSEVIRLWIEQFYEEFEPKLISHLETFIDNYVVIENPQVAKKLKNAIKVQQLIQSGTISRKRKTTSKPPVEPKVPKNIFARDFGLSDLSVEEFARQTTLFVFEIYRKISPTELVTQAWSKAKLHHKAKNVLFLIKKFNEIVGYISTQILLPKKPKQRAKQMIRFIKIGEHFFQMHNYDCTMAVIAALTNASVSRLNITKEEVPEKYWKKYNQLETATSSDNGYKEYRALLKKTEPPGIPYLGVFLTDITFICDGSESKIDGLLNISMRKILFNTISEIQRFQQEDYPFQAVDQVQNLLNNTLPFKDENKLYKKSLKREPRK</sequence>
<dbReference type="GO" id="GO:0007265">
    <property type="term" value="P:Ras protein signal transduction"/>
    <property type="evidence" value="ECO:0007669"/>
    <property type="project" value="TreeGrafter"/>
</dbReference>
<keyword evidence="1 2" id="KW-0344">Guanine-nucleotide releasing factor</keyword>